<dbReference type="AlphaFoldDB" id="A0A0P1AI25"/>
<organism evidence="2 3">
    <name type="scientific">Plasmopara halstedii</name>
    <name type="common">Downy mildew of sunflower</name>
    <dbReference type="NCBI Taxonomy" id="4781"/>
    <lineage>
        <taxon>Eukaryota</taxon>
        <taxon>Sar</taxon>
        <taxon>Stramenopiles</taxon>
        <taxon>Oomycota</taxon>
        <taxon>Peronosporomycetes</taxon>
        <taxon>Peronosporales</taxon>
        <taxon>Peronosporaceae</taxon>
        <taxon>Plasmopara</taxon>
    </lineage>
</organism>
<protein>
    <submittedName>
        <fullName evidence="2">Uncharacterized protein</fullName>
    </submittedName>
</protein>
<feature type="compositionally biased region" description="Basic and acidic residues" evidence="1">
    <location>
        <begin position="32"/>
        <end position="43"/>
    </location>
</feature>
<accession>A0A0P1AI25</accession>
<evidence type="ECO:0000313" key="3">
    <source>
        <dbReference type="Proteomes" id="UP000054928"/>
    </source>
</evidence>
<name>A0A0P1AI25_PLAHL</name>
<feature type="region of interest" description="Disordered" evidence="1">
    <location>
        <begin position="30"/>
        <end position="53"/>
    </location>
</feature>
<sequence length="73" mass="8316">MFLLIKGFPLEPSIFRGHFEVFTDMMLNAPSDRPKKNPLDATKKSAKCTATSSQDNNRIKMACQVQSQSWPQR</sequence>
<dbReference type="RefSeq" id="XP_024577194.1">
    <property type="nucleotide sequence ID" value="XM_024726526.1"/>
</dbReference>
<reference evidence="3" key="1">
    <citation type="submission" date="2014-09" db="EMBL/GenBank/DDBJ databases">
        <authorList>
            <person name="Sharma Rahul"/>
            <person name="Thines Marco"/>
        </authorList>
    </citation>
    <scope>NUCLEOTIDE SEQUENCE [LARGE SCALE GENOMIC DNA]</scope>
</reference>
<keyword evidence="3" id="KW-1185">Reference proteome</keyword>
<proteinExistence type="predicted"/>
<evidence type="ECO:0000256" key="1">
    <source>
        <dbReference type="SAM" id="MobiDB-lite"/>
    </source>
</evidence>
<dbReference type="EMBL" id="CCYD01000523">
    <property type="protein sequence ID" value="CEG40825.1"/>
    <property type="molecule type" value="Genomic_DNA"/>
</dbReference>
<evidence type="ECO:0000313" key="2">
    <source>
        <dbReference type="EMBL" id="CEG40825.1"/>
    </source>
</evidence>
<dbReference type="GeneID" id="36406060"/>
<dbReference type="Proteomes" id="UP000054928">
    <property type="component" value="Unassembled WGS sequence"/>
</dbReference>